<keyword evidence="1" id="KW-0732">Signal</keyword>
<evidence type="ECO:0000256" key="1">
    <source>
        <dbReference type="SAM" id="SignalP"/>
    </source>
</evidence>
<reference evidence="2" key="1">
    <citation type="submission" date="2014-07" db="EMBL/GenBank/DDBJ databases">
        <title>Identification of a novel salt tolerance gene in wild soybean by whole-genome sequencing.</title>
        <authorList>
            <person name="Lam H.-M."/>
            <person name="Qi X."/>
            <person name="Li M.-W."/>
            <person name="Liu X."/>
            <person name="Xie M."/>
            <person name="Ni M."/>
            <person name="Xu X."/>
        </authorList>
    </citation>
    <scope>NUCLEOTIDE SEQUENCE [LARGE SCALE GENOMIC DNA]</scope>
    <source>
        <tissue evidence="2">Root</tissue>
    </source>
</reference>
<dbReference type="Gramene" id="XM_028358321.1">
    <property type="protein sequence ID" value="XP_028214122.1"/>
    <property type="gene ID" value="LOC114396386"/>
</dbReference>
<feature type="chain" id="PRO_5002094630" evidence="1">
    <location>
        <begin position="26"/>
        <end position="122"/>
    </location>
</feature>
<dbReference type="Proteomes" id="UP000053555">
    <property type="component" value="Unassembled WGS sequence"/>
</dbReference>
<evidence type="ECO:0000313" key="2">
    <source>
        <dbReference type="EMBL" id="KHN37915.1"/>
    </source>
</evidence>
<sequence length="122" mass="13269">MKKQLASRRLLMWVMVHLSISGVLSKFNHTTTSVLCDGSVEDCLNVHHLDSQLPTISSTHFRRILAGEKCCKGNTQTAGTGDPNNPNFCSTATGYHKCGAATDPGQPNRCADPDAYLRPCHI</sequence>
<proteinExistence type="predicted"/>
<feature type="signal peptide" evidence="1">
    <location>
        <begin position="1"/>
        <end position="25"/>
    </location>
</feature>
<dbReference type="EMBL" id="KN646772">
    <property type="protein sequence ID" value="KHN37915.1"/>
    <property type="molecule type" value="Genomic_DNA"/>
</dbReference>
<accession>A0A0B2RY34</accession>
<name>A0A0B2RY34_GLYSO</name>
<dbReference type="AlphaFoldDB" id="A0A0B2RY34"/>
<protein>
    <submittedName>
        <fullName evidence="2">Uncharacterized protein</fullName>
    </submittedName>
</protein>
<gene>
    <name evidence="2" type="ORF">glysoja_042344</name>
</gene>
<organism evidence="2">
    <name type="scientific">Glycine soja</name>
    <name type="common">Wild soybean</name>
    <dbReference type="NCBI Taxonomy" id="3848"/>
    <lineage>
        <taxon>Eukaryota</taxon>
        <taxon>Viridiplantae</taxon>
        <taxon>Streptophyta</taxon>
        <taxon>Embryophyta</taxon>
        <taxon>Tracheophyta</taxon>
        <taxon>Spermatophyta</taxon>
        <taxon>Magnoliopsida</taxon>
        <taxon>eudicotyledons</taxon>
        <taxon>Gunneridae</taxon>
        <taxon>Pentapetalae</taxon>
        <taxon>rosids</taxon>
        <taxon>fabids</taxon>
        <taxon>Fabales</taxon>
        <taxon>Fabaceae</taxon>
        <taxon>Papilionoideae</taxon>
        <taxon>50 kb inversion clade</taxon>
        <taxon>NPAAA clade</taxon>
        <taxon>indigoferoid/millettioid clade</taxon>
        <taxon>Phaseoleae</taxon>
        <taxon>Glycine</taxon>
        <taxon>Glycine subgen. Soja</taxon>
    </lineage>
</organism>